<evidence type="ECO:0000256" key="2">
    <source>
        <dbReference type="SAM" id="Phobius"/>
    </source>
</evidence>
<keyword evidence="5" id="KW-1185">Reference proteome</keyword>
<accession>A0A378TEB3</accession>
<dbReference type="PANTHER" id="PTHR30576">
    <property type="entry name" value="COLANIC BIOSYNTHESIS UDP-GLUCOSE LIPID CARRIER TRANSFERASE"/>
    <property type="match status" value="1"/>
</dbReference>
<dbReference type="SUPFAM" id="SSF51735">
    <property type="entry name" value="NAD(P)-binding Rossmann-fold domains"/>
    <property type="match status" value="1"/>
</dbReference>
<keyword evidence="4" id="KW-0808">Transferase</keyword>
<organism evidence="4 5">
    <name type="scientific">Mycolicibacterium tokaiense</name>
    <dbReference type="NCBI Taxonomy" id="39695"/>
    <lineage>
        <taxon>Bacteria</taxon>
        <taxon>Bacillati</taxon>
        <taxon>Actinomycetota</taxon>
        <taxon>Actinomycetes</taxon>
        <taxon>Mycobacteriales</taxon>
        <taxon>Mycobacteriaceae</taxon>
        <taxon>Mycolicibacterium</taxon>
    </lineage>
</organism>
<comment type="similarity">
    <text evidence="1">Belongs to the bacterial sugar transferase family.</text>
</comment>
<keyword evidence="2" id="KW-0472">Membrane</keyword>
<feature type="transmembrane region" description="Helical" evidence="2">
    <location>
        <begin position="70"/>
        <end position="89"/>
    </location>
</feature>
<gene>
    <name evidence="4" type="primary">wcaJ_5</name>
    <name evidence="4" type="ORF">NCTC10821_02650</name>
</gene>
<dbReference type="InterPro" id="IPR036291">
    <property type="entry name" value="NAD(P)-bd_dom_sf"/>
</dbReference>
<dbReference type="OrthoDB" id="9808602at2"/>
<dbReference type="InterPro" id="IPR003362">
    <property type="entry name" value="Bact_transf"/>
</dbReference>
<evidence type="ECO:0000313" key="5">
    <source>
        <dbReference type="Proteomes" id="UP000254978"/>
    </source>
</evidence>
<keyword evidence="2" id="KW-0812">Transmembrane</keyword>
<dbReference type="Pfam" id="PF13727">
    <property type="entry name" value="CoA_binding_3"/>
    <property type="match status" value="1"/>
</dbReference>
<feature type="transmembrane region" description="Helical" evidence="2">
    <location>
        <begin position="37"/>
        <end position="58"/>
    </location>
</feature>
<evidence type="ECO:0000256" key="1">
    <source>
        <dbReference type="ARBA" id="ARBA00006464"/>
    </source>
</evidence>
<reference evidence="4 5" key="1">
    <citation type="submission" date="2018-06" db="EMBL/GenBank/DDBJ databases">
        <authorList>
            <consortium name="Pathogen Informatics"/>
            <person name="Doyle S."/>
        </authorList>
    </citation>
    <scope>NUCLEOTIDE SEQUENCE [LARGE SCALE GENOMIC DNA]</scope>
    <source>
        <strain evidence="4 5">NCTC10821</strain>
    </source>
</reference>
<dbReference type="GO" id="GO:0016780">
    <property type="term" value="F:phosphotransferase activity, for other substituted phosphate groups"/>
    <property type="evidence" value="ECO:0007669"/>
    <property type="project" value="TreeGrafter"/>
</dbReference>
<dbReference type="Gene3D" id="3.40.50.720">
    <property type="entry name" value="NAD(P)-binding Rossmann-like Domain"/>
    <property type="match status" value="1"/>
</dbReference>
<sequence>MDVAVQPVPGERVESLLRALSRGLAPRFTIPMGALGVLIKLSADVVMASIASLAGMVWAQRSGLPIPPVWMMSCYAPLLIALFAARSAYRRKLHNTLLEEFMSVQTTAALAAMMLLAGMVVTDVRGDLGDTVAKVWLATAALLPIGRLSAVTAKRDLRRRHRLQSRTLIVGNGVVATHLAQRFTDNPQYGILPVGLIDADPESAGMPRSVCTLPPVGTPETMAAAIRDTGAEAVVVAFSQTRDEDLVPAIRAARLAGLTVWVVPRMFDAVNKRSRVDYVGGMPVLDLSSTNPRSWQFTVKHVAGRMLAAVILLVIAPLFAALAVAVGVSSPGPVFYRQPRIGRDGIVFDCLKFRSMSSPVADHNFVPRQGAAPGGVEGADRRTAVGRFLRSSSLDELPQLINVIRGT</sequence>
<dbReference type="PANTHER" id="PTHR30576:SF0">
    <property type="entry name" value="UNDECAPRENYL-PHOSPHATE N-ACETYLGALACTOSAMINYL 1-PHOSPHATE TRANSFERASE-RELATED"/>
    <property type="match status" value="1"/>
</dbReference>
<evidence type="ECO:0000313" key="4">
    <source>
        <dbReference type="EMBL" id="STZ59128.1"/>
    </source>
</evidence>
<feature type="transmembrane region" description="Helical" evidence="2">
    <location>
        <begin position="133"/>
        <end position="153"/>
    </location>
</feature>
<evidence type="ECO:0000259" key="3">
    <source>
        <dbReference type="Pfam" id="PF02397"/>
    </source>
</evidence>
<proteinExistence type="inferred from homology"/>
<feature type="transmembrane region" description="Helical" evidence="2">
    <location>
        <begin position="306"/>
        <end position="328"/>
    </location>
</feature>
<name>A0A378TEB3_9MYCO</name>
<feature type="domain" description="Bacterial sugar transferase" evidence="3">
    <location>
        <begin position="300"/>
        <end position="406"/>
    </location>
</feature>
<dbReference type="Pfam" id="PF02397">
    <property type="entry name" value="Bac_transf"/>
    <property type="match status" value="1"/>
</dbReference>
<dbReference type="EMBL" id="UGQT01000001">
    <property type="protein sequence ID" value="STZ59128.1"/>
    <property type="molecule type" value="Genomic_DNA"/>
</dbReference>
<dbReference type="AlphaFoldDB" id="A0A378TEB3"/>
<protein>
    <submittedName>
        <fullName evidence="4">Sugar transferase</fullName>
    </submittedName>
</protein>
<dbReference type="Proteomes" id="UP000254978">
    <property type="component" value="Unassembled WGS sequence"/>
</dbReference>
<feature type="transmembrane region" description="Helical" evidence="2">
    <location>
        <begin position="101"/>
        <end position="121"/>
    </location>
</feature>
<keyword evidence="2" id="KW-1133">Transmembrane helix</keyword>